<comment type="caution">
    <text evidence="1">The sequence shown here is derived from an EMBL/GenBank/DDBJ whole genome shotgun (WGS) entry which is preliminary data.</text>
</comment>
<keyword evidence="2" id="KW-1185">Reference proteome</keyword>
<gene>
    <name evidence="1" type="ORF">H5410_026957</name>
</gene>
<protein>
    <submittedName>
        <fullName evidence="1">Uncharacterized protein</fullName>
    </submittedName>
</protein>
<evidence type="ECO:0000313" key="2">
    <source>
        <dbReference type="Proteomes" id="UP000824120"/>
    </source>
</evidence>
<dbReference type="EMBL" id="JACXVP010000005">
    <property type="protein sequence ID" value="KAG5605465.1"/>
    <property type="molecule type" value="Genomic_DNA"/>
</dbReference>
<reference evidence="1 2" key="1">
    <citation type="submission" date="2020-09" db="EMBL/GenBank/DDBJ databases">
        <title>De no assembly of potato wild relative species, Solanum commersonii.</title>
        <authorList>
            <person name="Cho K."/>
        </authorList>
    </citation>
    <scope>NUCLEOTIDE SEQUENCE [LARGE SCALE GENOMIC DNA]</scope>
    <source>
        <strain evidence="1">LZ3.2</strain>
        <tissue evidence="1">Leaf</tissue>
    </source>
</reference>
<dbReference type="OrthoDB" id="10604421at2759"/>
<dbReference type="Proteomes" id="UP000824120">
    <property type="component" value="Chromosome 5"/>
</dbReference>
<name>A0A9J5YXX8_SOLCO</name>
<dbReference type="AlphaFoldDB" id="A0A9J5YXX8"/>
<accession>A0A9J5YXX8</accession>
<proteinExistence type="predicted"/>
<organism evidence="1 2">
    <name type="scientific">Solanum commersonii</name>
    <name type="common">Commerson's wild potato</name>
    <name type="synonym">Commerson's nightshade</name>
    <dbReference type="NCBI Taxonomy" id="4109"/>
    <lineage>
        <taxon>Eukaryota</taxon>
        <taxon>Viridiplantae</taxon>
        <taxon>Streptophyta</taxon>
        <taxon>Embryophyta</taxon>
        <taxon>Tracheophyta</taxon>
        <taxon>Spermatophyta</taxon>
        <taxon>Magnoliopsida</taxon>
        <taxon>eudicotyledons</taxon>
        <taxon>Gunneridae</taxon>
        <taxon>Pentapetalae</taxon>
        <taxon>asterids</taxon>
        <taxon>lamiids</taxon>
        <taxon>Solanales</taxon>
        <taxon>Solanaceae</taxon>
        <taxon>Solanoideae</taxon>
        <taxon>Solaneae</taxon>
        <taxon>Solanum</taxon>
    </lineage>
</organism>
<evidence type="ECO:0000313" key="1">
    <source>
        <dbReference type="EMBL" id="KAG5605465.1"/>
    </source>
</evidence>
<sequence>MGDYVATKALGLTTTDEIGIISKKQQFLLVVQVITDESVEIPLTLDHVKYEYSNNGYFGEDHSAKLVGITDQLGGPPFGLVHPRLALAFSIIVAQHTGTKVKDKTFWRLTEQVRRFSNLHFFILSAAFTQVQPFKKEVSSNATQDSIMNAHNKTQFTYVKILCVPKDSSCDTPFSKILKLAILASNASSISTKVFECPHRKDDSILSHKDQKGLFKACNGAKYKDHSAKLVRITDQLGGPPFGLVHHCLALAFNIVVFWIIRRHSIVSRNCSATRQLPLFIVDLIISFRAQHTGTKGEDRTFGRLAEWTKFFWWTKVLVEGSGGPFIVDMQKGSCTYRIWDLTCLPCPYALVSIHGNGDRVEDYVNIYYKVETFKNVYSYFINSTNLEDHLPKVMNDGEILPPKIESRQKSTGVECIQDGVIVQGTYIVNMSDKGVDCVRRAWCTQDEIVNYVRETRCTQDESLDCVRGTRCAQDKSVDCVRAAWCAQDKSVDYKSVDYMRGAWCPQDESVDYVRGAQRYRCAQDESVDCVRGAQRDQDESANYVRGDQCAQDESAHEGLSKRGRIYKKNVMKDYVCEASMKRSRKC</sequence>